<keyword evidence="4" id="KW-1185">Reference proteome</keyword>
<dbReference type="EMBL" id="CAUYUJ010018281">
    <property type="protein sequence ID" value="CAK0882251.1"/>
    <property type="molecule type" value="Genomic_DNA"/>
</dbReference>
<dbReference type="Proteomes" id="UP001189429">
    <property type="component" value="Unassembled WGS sequence"/>
</dbReference>
<accession>A0ABN9W7V5</accession>
<comment type="caution">
    <text evidence="3">The sequence shown here is derived from an EMBL/GenBank/DDBJ whole genome shotgun (WGS) entry which is preliminary data.</text>
</comment>
<dbReference type="Gene3D" id="3.40.640.10">
    <property type="entry name" value="Type I PLP-dependent aspartate aminotransferase-like (Major domain)"/>
    <property type="match status" value="1"/>
</dbReference>
<sequence>MQGDGGSSRHAGGSRVLDSSSLQWVDLRLLPLRLTIDQDAVQFILDFVQLCALPTYVEEEPHEELSEQQQVCFGFGVQLHRSDAGTAMEPPASLSRALFVLCSGRSGLPDITMQLSARQGREDRAGCAPAAAPPAHPDACKKRPLQAPDAQVTHEKAPVPLAAAEPPAKQAKVPEHEQLDGWQVVLGERAAAIRNPIREIMDTVAGQENPSKAVISLAQGDPSAYPHLRPSKHMVDAVVAAVTGGQDNGYQPSQGNARCRAAVAQAFSAKGRQPLTAADVFMSMGCSEALSHCIAALAGGPGGNMLLPRPGFPLYDVLCQYQGVEIRFYDLLPDHNWEIDVKSLDGLVDKNTRAIIINNPSNPCGAVYSRAHLTSVLAACDRLRLPVIADEVYAGMSFSEPYVQCAEVTSSVPVLSAVWAPRCHLHAAEAWR</sequence>
<gene>
    <name evidence="3" type="ORF">PCOR1329_LOCUS64822</name>
</gene>
<dbReference type="Pfam" id="PF00155">
    <property type="entry name" value="Aminotran_1_2"/>
    <property type="match status" value="1"/>
</dbReference>
<dbReference type="InterPro" id="IPR004839">
    <property type="entry name" value="Aminotransferase_I/II_large"/>
</dbReference>
<dbReference type="CDD" id="cd00609">
    <property type="entry name" value="AAT_like"/>
    <property type="match status" value="1"/>
</dbReference>
<feature type="domain" description="Aminotransferase class I/classII large" evidence="2">
    <location>
        <begin position="214"/>
        <end position="411"/>
    </location>
</feature>
<feature type="region of interest" description="Disordered" evidence="1">
    <location>
        <begin position="124"/>
        <end position="154"/>
    </location>
</feature>
<reference evidence="3" key="1">
    <citation type="submission" date="2023-10" db="EMBL/GenBank/DDBJ databases">
        <authorList>
            <person name="Chen Y."/>
            <person name="Shah S."/>
            <person name="Dougan E. K."/>
            <person name="Thang M."/>
            <person name="Chan C."/>
        </authorList>
    </citation>
    <scope>NUCLEOTIDE SEQUENCE [LARGE SCALE GENOMIC DNA]</scope>
</reference>
<dbReference type="InterPro" id="IPR015421">
    <property type="entry name" value="PyrdxlP-dep_Trfase_major"/>
</dbReference>
<name>A0ABN9W7V5_9DINO</name>
<dbReference type="InterPro" id="IPR015422">
    <property type="entry name" value="PyrdxlP-dep_Trfase_small"/>
</dbReference>
<dbReference type="SUPFAM" id="SSF53383">
    <property type="entry name" value="PLP-dependent transferases"/>
    <property type="match status" value="1"/>
</dbReference>
<dbReference type="PANTHER" id="PTHR45744">
    <property type="entry name" value="TYROSINE AMINOTRANSFERASE"/>
    <property type="match status" value="1"/>
</dbReference>
<dbReference type="InterPro" id="IPR015424">
    <property type="entry name" value="PyrdxlP-dep_Trfase"/>
</dbReference>
<protein>
    <recommendedName>
        <fullName evidence="2">Aminotransferase class I/classII large domain-containing protein</fullName>
    </recommendedName>
</protein>
<dbReference type="PANTHER" id="PTHR45744:SF2">
    <property type="entry name" value="TYROSINE AMINOTRANSFERASE"/>
    <property type="match status" value="1"/>
</dbReference>
<dbReference type="Gene3D" id="3.90.1150.10">
    <property type="entry name" value="Aspartate Aminotransferase, domain 1"/>
    <property type="match status" value="1"/>
</dbReference>
<proteinExistence type="predicted"/>
<evidence type="ECO:0000313" key="4">
    <source>
        <dbReference type="Proteomes" id="UP001189429"/>
    </source>
</evidence>
<organism evidence="3 4">
    <name type="scientific">Prorocentrum cordatum</name>
    <dbReference type="NCBI Taxonomy" id="2364126"/>
    <lineage>
        <taxon>Eukaryota</taxon>
        <taxon>Sar</taxon>
        <taxon>Alveolata</taxon>
        <taxon>Dinophyceae</taxon>
        <taxon>Prorocentrales</taxon>
        <taxon>Prorocentraceae</taxon>
        <taxon>Prorocentrum</taxon>
    </lineage>
</organism>
<evidence type="ECO:0000313" key="3">
    <source>
        <dbReference type="EMBL" id="CAK0882251.1"/>
    </source>
</evidence>
<evidence type="ECO:0000256" key="1">
    <source>
        <dbReference type="SAM" id="MobiDB-lite"/>
    </source>
</evidence>
<evidence type="ECO:0000259" key="2">
    <source>
        <dbReference type="Pfam" id="PF00155"/>
    </source>
</evidence>